<evidence type="ECO:0000313" key="6">
    <source>
        <dbReference type="Proteomes" id="UP000245838"/>
    </source>
</evidence>
<dbReference type="HAMAP" id="MF_00976">
    <property type="entry name" value="RcsF"/>
    <property type="match status" value="1"/>
</dbReference>
<comment type="similarity">
    <text evidence="1">Belongs to the RcsF family.</text>
</comment>
<dbReference type="HOGENOM" id="CLU_142248_1_0_6"/>
<feature type="disulfide bond" evidence="1">
    <location>
        <begin position="78"/>
        <end position="122"/>
    </location>
</feature>
<dbReference type="eggNOG" id="ENOG5031XBN">
    <property type="taxonomic scope" value="Bacteria"/>
</dbReference>
<reference evidence="3 5" key="1">
    <citation type="journal article" date="2006" name="Genome Res.">
        <title>Massive genome erosion and functional adaptations provide insights into the symbiotic lifestyle of Sodalis glossinidius in the tsetse host.</title>
        <authorList>
            <person name="Toh H."/>
            <person name="Weiss B.L."/>
            <person name="Perkin S.A.H."/>
            <person name="Yamashita A."/>
            <person name="Oshima K."/>
            <person name="Hattori M."/>
            <person name="Aksoy S."/>
        </authorList>
    </citation>
    <scope>NUCLEOTIDE SEQUENCE [LARGE SCALE GENOMIC DNA]</scope>
    <source>
        <strain evidence="5">morsitans</strain>
        <strain evidence="3">Morsitans</strain>
    </source>
</reference>
<evidence type="ECO:0000313" key="3">
    <source>
        <dbReference type="EMBL" id="BAE75193.1"/>
    </source>
</evidence>
<evidence type="ECO:0000313" key="4">
    <source>
        <dbReference type="EMBL" id="CRL46175.1"/>
    </source>
</evidence>
<dbReference type="NCBIfam" id="NF008048">
    <property type="entry name" value="PRK10781.1"/>
    <property type="match status" value="1"/>
</dbReference>
<evidence type="ECO:0000256" key="1">
    <source>
        <dbReference type="HAMAP-Rule" id="MF_00976"/>
    </source>
</evidence>
<dbReference type="KEGG" id="sgl:SG1918"/>
<dbReference type="EMBL" id="LN854557">
    <property type="protein sequence ID" value="CRL46175.1"/>
    <property type="molecule type" value="Genomic_DNA"/>
</dbReference>
<dbReference type="Proteomes" id="UP000001932">
    <property type="component" value="Chromosome"/>
</dbReference>
<keyword evidence="5" id="KW-1185">Reference proteome</keyword>
<dbReference type="InterPro" id="IPR030852">
    <property type="entry name" value="RcsF"/>
</dbReference>
<gene>
    <name evidence="1 4" type="primary">rcsF</name>
    <name evidence="3" type="ordered locus">SG1918</name>
    <name evidence="4" type="ORF">SGGMMB4_04583</name>
</gene>
<dbReference type="RefSeq" id="WP_011411860.1">
    <property type="nucleotide sequence ID" value="NC_007712.1"/>
</dbReference>
<dbReference type="Proteomes" id="UP000245838">
    <property type="component" value="Chromosome sggmmb4_Chromosome"/>
</dbReference>
<dbReference type="OrthoDB" id="6505467at2"/>
<accession>Q2NRN2</accession>
<dbReference type="Gene3D" id="3.30.110.70">
    <property type="entry name" value="Hypothetical protein apc22750. Chain B"/>
    <property type="match status" value="1"/>
</dbReference>
<comment type="function">
    <text evidence="1">Essential component of the Rcs signaling system, which controls transcription of numerous genes. Plays a role in signal transduction from the cell surface to the histidine kinase RcsC. May detect outer membrane defects.</text>
</comment>
<dbReference type="EMBL" id="AP008232">
    <property type="protein sequence ID" value="BAE75193.1"/>
    <property type="molecule type" value="Genomic_DNA"/>
</dbReference>
<keyword evidence="3" id="KW-0449">Lipoprotein</keyword>
<feature type="region of interest" description="Disordered" evidence="2">
    <location>
        <begin position="23"/>
        <end position="54"/>
    </location>
</feature>
<protein>
    <recommendedName>
        <fullName evidence="1">Outer membrane lipoprotein RcsF</fullName>
    </recommendedName>
</protein>
<evidence type="ECO:0000313" key="5">
    <source>
        <dbReference type="Proteomes" id="UP000001932"/>
    </source>
</evidence>
<feature type="compositionally biased region" description="Polar residues" evidence="2">
    <location>
        <begin position="25"/>
        <end position="41"/>
    </location>
</feature>
<organism evidence="3 5">
    <name type="scientific">Sodalis glossinidius (strain morsitans)</name>
    <dbReference type="NCBI Taxonomy" id="343509"/>
    <lineage>
        <taxon>Bacteria</taxon>
        <taxon>Pseudomonadati</taxon>
        <taxon>Pseudomonadota</taxon>
        <taxon>Gammaproteobacteria</taxon>
        <taxon>Enterobacterales</taxon>
        <taxon>Bruguierivoracaceae</taxon>
        <taxon>Sodalis</taxon>
    </lineage>
</organism>
<reference evidence="4 6" key="2">
    <citation type="submission" date="2015-05" db="EMBL/GenBank/DDBJ databases">
        <authorList>
            <person name="Goodhead I."/>
        </authorList>
    </citation>
    <scope>NUCLEOTIDE SEQUENCE [LARGE SCALE GENOMIC DNA]</scope>
    <source>
        <strain evidence="4">B4</strain>
        <strain evidence="6">morsitans</strain>
    </source>
</reference>
<dbReference type="GO" id="GO:0035556">
    <property type="term" value="P:intracellular signal transduction"/>
    <property type="evidence" value="ECO:0007669"/>
    <property type="project" value="InterPro"/>
</dbReference>
<keyword evidence="1" id="KW-1015">Disulfide bond</keyword>
<feature type="disulfide bond" evidence="1">
    <location>
        <begin position="113"/>
        <end position="128"/>
    </location>
</feature>
<proteinExistence type="inferred from homology"/>
<dbReference type="STRING" id="343509.SG1918"/>
<keyword evidence="1" id="KW-0998">Cell outer membrane</keyword>
<name>Q2NRN2_SODGM</name>
<dbReference type="PROSITE" id="PS51257">
    <property type="entry name" value="PROKAR_LIPOPROTEIN"/>
    <property type="match status" value="1"/>
</dbReference>
<dbReference type="Pfam" id="PF16358">
    <property type="entry name" value="RcsF"/>
    <property type="match status" value="1"/>
</dbReference>
<evidence type="ECO:0000256" key="2">
    <source>
        <dbReference type="SAM" id="MobiDB-lite"/>
    </source>
</evidence>
<keyword evidence="1" id="KW-0472">Membrane</keyword>
<dbReference type="BioCyc" id="SGLO343509:SGP1_RS17685-MONOMER"/>
<dbReference type="AlphaFoldDB" id="Q2NRN2"/>
<comment type="subcellular location">
    <subcellularLocation>
        <location evidence="1">Cell outer membrane</location>
        <topology evidence="1">Lipid-anchor</topology>
        <orientation evidence="1">Periplasmic side</orientation>
    </subcellularLocation>
</comment>
<sequence length="137" mass="14512">MRALPVSLFLLSLTGCYGLHHAPSAPQSGPKNPSKDTTTAVHKTAPRSAPLPAKLYKNPEELVGKPFRDLGEVYGSTCKVSLQDPPPSISTARRNMQTRAAAMKGNGVLLHQCQIVNAVAGCYQQAICQGTALSVSQ</sequence>
<dbReference type="GO" id="GO:0031241">
    <property type="term" value="C:periplasmic side of cell outer membrane"/>
    <property type="evidence" value="ECO:0007669"/>
    <property type="project" value="UniProtKB-UniRule"/>
</dbReference>